<dbReference type="PANTHER" id="PTHR36251:SF2">
    <property type="entry name" value="GIFSY-2 PROPHAGE HOST SPECIFICITY PROTEIN J, PHAGE LAMBDA"/>
    <property type="match status" value="1"/>
</dbReference>
<evidence type="ECO:0000313" key="3">
    <source>
        <dbReference type="EMBL" id="VUF16011.1"/>
    </source>
</evidence>
<dbReference type="OrthoDB" id="7349961at2"/>
<dbReference type="InterPro" id="IPR032876">
    <property type="entry name" value="J_dom"/>
</dbReference>
<reference evidence="2" key="2">
    <citation type="journal article" date="2021" name="Front. Microbiol.">
        <title>Comprehensive Comparative Genomics and Phenotyping of Methylobacterium Species.</title>
        <authorList>
            <person name="Alessa O."/>
            <person name="Ogura Y."/>
            <person name="Fujitani Y."/>
            <person name="Takami H."/>
            <person name="Hayashi T."/>
            <person name="Sahin N."/>
            <person name="Tani A."/>
        </authorList>
    </citation>
    <scope>NUCLEOTIDE SEQUENCE</scope>
    <source>
        <strain evidence="2">DSM 22415</strain>
    </source>
</reference>
<dbReference type="EMBL" id="BPQI01000200">
    <property type="protein sequence ID" value="GJD59287.1"/>
    <property type="molecule type" value="Genomic_DNA"/>
</dbReference>
<protein>
    <recommendedName>
        <fullName evidence="1">Tip attachment protein J domain-containing protein</fullName>
    </recommendedName>
</protein>
<sequence>MQTQWVMPGDQVTLFPVNITSATEVSGQQLPSPSKDPVRGGWLGPFSISPPDSQTKEIWLDYVWPSGAGATRKAKEYPVNSTILAEGRKIDGAGAPIGGESAPWVRLLEKTYSINKKTAFRVTEKVAVDGGRWQVRSRRGGDSYGDSNLDPDIQAHDDVSWTAARALLDGPQSFPGVTMLATVMKADAQLSGGSQNRVGVIACRRIEVYADGLWSMAPSRNPIDAAIDMWRNRDYAAGLSSASLLLLDLLYQRDAAAARGDTFDHFFEGSVSIQEAIETALRVCKSNPAFIGDRLSIVRDEPKAPRMLFTDQEIVRGSLTIKRNLLDDTWADGVVVSYFDERTNRAAEAASAQGLQRPARVEVPGVSKPDKAVELARHLAAVNRYRRRRVSFQVELEGRMLKRGDLVLVQSELPQTWGQGGEVRTYLQVNGQYQITLDAPVTFTTGAAHFVRFRRRDGRPYGPILVTPGTGQQKLIALDVADLARVEAQQGHLATQVLQRAATEDPPSYAFSIGTPREYRGLVVAATMRDFIATLETVIEAPEVYAAIGGDVPPIPNVPIIFTDQTLPIIVRLSARAYQRGAGLFLSVSWDPVRNAALYLAQVSLDLGATWQEAFRDSFTTFEIPLAPVDRVFARVACITASGILCRAVQTECAVPALLIDGSLIDVVTLPPIDYAGLSQDVQSRIAHILDVEAQANEQAADLLARVLAAAAVGDANTASIISESQTRLQGDQALATDLSAVVTRVGSTEAAVATERSARIDGDSAQATRTDLLIVQTNSDRAYFLSTTNALIDGDQALSTRIDALSATVGSNTAAIISEQQARADGDSAQASRTDALIAQTNSDRAYFLGTTNALADAAGASASQINDLYARSDAGTAVGRFSMQVASGPGGVTARIQALVAATRGSQTYGAGYYIDLLDSGQSRFVVDADAFYITKGGSSVPLLSFDGTTLTIPVLRVTQGIIAPNAAADKVVQTVENFTADGSAGVWREVPGSAVIVDVDSAPGFGITFNITSDLYAKAVGSNATYVAVDFRIAFAINGNIYNGRAVNAVSIGGGGGVPNINEKSTGRLSSTDFEVLPPGQQRISLHYFYQAGSAECVGRITFGQIKALISKR</sequence>
<dbReference type="PANTHER" id="PTHR36251">
    <property type="entry name" value="FELS-1 PROPHAGE HOST SPECIFICITY PROTEIN-RELATED"/>
    <property type="match status" value="1"/>
</dbReference>
<name>A0A564G8Y9_9HYPH</name>
<organism evidence="3 4">
    <name type="scientific">Methylobacterium dankookense</name>
    <dbReference type="NCBI Taxonomy" id="560405"/>
    <lineage>
        <taxon>Bacteria</taxon>
        <taxon>Pseudomonadati</taxon>
        <taxon>Pseudomonadota</taxon>
        <taxon>Alphaproteobacteria</taxon>
        <taxon>Hyphomicrobiales</taxon>
        <taxon>Methylobacteriaceae</taxon>
        <taxon>Methylobacterium</taxon>
    </lineage>
</organism>
<evidence type="ECO:0000259" key="1">
    <source>
        <dbReference type="Pfam" id="PF13550"/>
    </source>
</evidence>
<dbReference type="Proteomes" id="UP001055303">
    <property type="component" value="Unassembled WGS sequence"/>
</dbReference>
<keyword evidence="5" id="KW-1185">Reference proteome</keyword>
<evidence type="ECO:0000313" key="4">
    <source>
        <dbReference type="Proteomes" id="UP000401717"/>
    </source>
</evidence>
<evidence type="ECO:0000313" key="5">
    <source>
        <dbReference type="Proteomes" id="UP001055303"/>
    </source>
</evidence>
<dbReference type="Pfam" id="PF13550">
    <property type="entry name" value="Phage-tail_3"/>
    <property type="match status" value="1"/>
</dbReference>
<dbReference type="RefSeq" id="WP_144769106.1">
    <property type="nucleotide sequence ID" value="NZ_BPQI01000200.1"/>
</dbReference>
<accession>A0A564G8Y9</accession>
<reference evidence="2" key="3">
    <citation type="submission" date="2021-08" db="EMBL/GenBank/DDBJ databases">
        <authorList>
            <person name="Tani A."/>
            <person name="Ola A."/>
            <person name="Ogura Y."/>
            <person name="Katsura K."/>
            <person name="Hayashi T."/>
        </authorList>
    </citation>
    <scope>NUCLEOTIDE SEQUENCE</scope>
    <source>
        <strain evidence="2">DSM 22415</strain>
    </source>
</reference>
<gene>
    <name evidence="2" type="ORF">IFDJLNFL_5215</name>
    <name evidence="3" type="ORF">MTDSW087_05760</name>
</gene>
<dbReference type="EMBL" id="CABFVH010000085">
    <property type="protein sequence ID" value="VUF16011.1"/>
    <property type="molecule type" value="Genomic_DNA"/>
</dbReference>
<dbReference type="Proteomes" id="UP000401717">
    <property type="component" value="Unassembled WGS sequence"/>
</dbReference>
<dbReference type="AlphaFoldDB" id="A0A564G8Y9"/>
<proteinExistence type="predicted"/>
<evidence type="ECO:0000313" key="2">
    <source>
        <dbReference type="EMBL" id="GJD59287.1"/>
    </source>
</evidence>
<dbReference type="NCBIfam" id="NF040662">
    <property type="entry name" value="attach_TipJ_rel"/>
    <property type="match status" value="1"/>
</dbReference>
<feature type="domain" description="Tip attachment protein J" evidence="1">
    <location>
        <begin position="273"/>
        <end position="413"/>
    </location>
</feature>
<reference evidence="3 4" key="1">
    <citation type="submission" date="2019-06" db="EMBL/GenBank/DDBJ databases">
        <authorList>
            <person name="Rodrigo-Torres L."/>
            <person name="Arahal R. D."/>
            <person name="Lucena T."/>
        </authorList>
    </citation>
    <scope>NUCLEOTIDE SEQUENCE [LARGE SCALE GENOMIC DNA]</scope>
    <source>
        <strain evidence="3 4">SW08-7</strain>
    </source>
</reference>
<dbReference type="InterPro" id="IPR053171">
    <property type="entry name" value="Viral_Tip_Attach_Protein"/>
</dbReference>